<sequence length="76" mass="7696">MRIRRLGALLAATGAAVTMSLSASPAFAGGHGERGGASIEEFVCFRSAGDRIMLGTGKVIVTPSGQTHVVCPGQPL</sequence>
<evidence type="ECO:0000313" key="2">
    <source>
        <dbReference type="EMBL" id="CAA9255745.1"/>
    </source>
</evidence>
<dbReference type="EMBL" id="CADCTB010000152">
    <property type="protein sequence ID" value="CAA9255745.1"/>
    <property type="molecule type" value="Genomic_DNA"/>
</dbReference>
<reference evidence="2" key="1">
    <citation type="submission" date="2020-02" db="EMBL/GenBank/DDBJ databases">
        <authorList>
            <person name="Meier V. D."/>
        </authorList>
    </citation>
    <scope>NUCLEOTIDE SEQUENCE</scope>
    <source>
        <strain evidence="2">AVDCRST_MAG10</strain>
    </source>
</reference>
<proteinExistence type="predicted"/>
<keyword evidence="1" id="KW-0732">Signal</keyword>
<accession>A0A6J4INN1</accession>
<organism evidence="2">
    <name type="scientific">uncultured Acidimicrobiales bacterium</name>
    <dbReference type="NCBI Taxonomy" id="310071"/>
    <lineage>
        <taxon>Bacteria</taxon>
        <taxon>Bacillati</taxon>
        <taxon>Actinomycetota</taxon>
        <taxon>Acidimicrobiia</taxon>
        <taxon>Acidimicrobiales</taxon>
        <taxon>environmental samples</taxon>
    </lineage>
</organism>
<feature type="signal peptide" evidence="1">
    <location>
        <begin position="1"/>
        <end position="28"/>
    </location>
</feature>
<name>A0A6J4INN1_9ACTN</name>
<dbReference type="AlphaFoldDB" id="A0A6J4INN1"/>
<protein>
    <submittedName>
        <fullName evidence="2">Uncharacterized protein</fullName>
    </submittedName>
</protein>
<evidence type="ECO:0000256" key="1">
    <source>
        <dbReference type="SAM" id="SignalP"/>
    </source>
</evidence>
<gene>
    <name evidence="2" type="ORF">AVDCRST_MAG10-2494</name>
</gene>
<feature type="chain" id="PRO_5027104675" evidence="1">
    <location>
        <begin position="29"/>
        <end position="76"/>
    </location>
</feature>